<organism evidence="3 4">
    <name type="scientific">Capsicum baccatum</name>
    <name type="common">Peruvian pepper</name>
    <dbReference type="NCBI Taxonomy" id="33114"/>
    <lineage>
        <taxon>Eukaryota</taxon>
        <taxon>Viridiplantae</taxon>
        <taxon>Streptophyta</taxon>
        <taxon>Embryophyta</taxon>
        <taxon>Tracheophyta</taxon>
        <taxon>Spermatophyta</taxon>
        <taxon>Magnoliopsida</taxon>
        <taxon>eudicotyledons</taxon>
        <taxon>Gunneridae</taxon>
        <taxon>Pentapetalae</taxon>
        <taxon>asterids</taxon>
        <taxon>lamiids</taxon>
        <taxon>Solanales</taxon>
        <taxon>Solanaceae</taxon>
        <taxon>Solanoideae</taxon>
        <taxon>Capsiceae</taxon>
        <taxon>Capsicum</taxon>
    </lineage>
</organism>
<evidence type="ECO:0000256" key="1">
    <source>
        <dbReference type="SAM" id="MobiDB-lite"/>
    </source>
</evidence>
<evidence type="ECO:0000313" key="3">
    <source>
        <dbReference type="EMBL" id="PHT60555.1"/>
    </source>
</evidence>
<feature type="compositionally biased region" description="Polar residues" evidence="1">
    <location>
        <begin position="187"/>
        <end position="200"/>
    </location>
</feature>
<dbReference type="OrthoDB" id="1302592at2759"/>
<evidence type="ECO:0000313" key="4">
    <source>
        <dbReference type="Proteomes" id="UP000224567"/>
    </source>
</evidence>
<feature type="region of interest" description="Disordered" evidence="1">
    <location>
        <begin position="181"/>
        <end position="215"/>
    </location>
</feature>
<dbReference type="AlphaFoldDB" id="A0A2G2XST7"/>
<reference evidence="4" key="2">
    <citation type="journal article" date="2017" name="J. Anim. Genet.">
        <title>Multiple reference genome sequences of hot pepper reveal the massive evolution of plant disease resistance genes by retroduplication.</title>
        <authorList>
            <person name="Kim S."/>
            <person name="Park J."/>
            <person name="Yeom S.-I."/>
            <person name="Kim Y.-M."/>
            <person name="Seo E."/>
            <person name="Kim K.-T."/>
            <person name="Kim M.-S."/>
            <person name="Lee J.M."/>
            <person name="Cheong K."/>
            <person name="Shin H.-S."/>
            <person name="Kim S.-B."/>
            <person name="Han K."/>
            <person name="Lee J."/>
            <person name="Park M."/>
            <person name="Lee H.-A."/>
            <person name="Lee H.-Y."/>
            <person name="Lee Y."/>
            <person name="Oh S."/>
            <person name="Lee J.H."/>
            <person name="Choi E."/>
            <person name="Choi E."/>
            <person name="Lee S.E."/>
            <person name="Jeon J."/>
            <person name="Kim H."/>
            <person name="Choi G."/>
            <person name="Song H."/>
            <person name="Lee J."/>
            <person name="Lee S.-C."/>
            <person name="Kwon J.-K."/>
            <person name="Lee H.-Y."/>
            <person name="Koo N."/>
            <person name="Hong Y."/>
            <person name="Kim R.W."/>
            <person name="Kang W.-H."/>
            <person name="Huh J.H."/>
            <person name="Kang B.-C."/>
            <person name="Yang T.-J."/>
            <person name="Lee Y.-H."/>
            <person name="Bennetzen J.L."/>
            <person name="Choi D."/>
        </authorList>
    </citation>
    <scope>NUCLEOTIDE SEQUENCE [LARGE SCALE GENOMIC DNA]</scope>
    <source>
        <strain evidence="4">cv. PBC81</strain>
    </source>
</reference>
<name>A0A2G2XST7_CAPBA</name>
<dbReference type="Pfam" id="PF12776">
    <property type="entry name" value="Myb_DNA-bind_3"/>
    <property type="match status" value="1"/>
</dbReference>
<gene>
    <name evidence="3" type="ORF">CQW23_02918</name>
</gene>
<sequence>MMDDTLVDAYCHGDALRHRVGGTFTSHAMDNIVKELQSKFFDKVINKEKIHNRMKLIKRQFTKYYDTFHQSGMSGFAWDPITHKWDTEPEVWDQLIQVILSRYGMAKPQAAELKNKSFRNYEKLVMLYGKDRATGKHAETGSDMLKRNAHKYSKNSSADSFIIDEIDEIGYINTNSLEDMEGHEQGDQSQTTNDAPTPNVYSEAPAPTRNKKSKHDHLEGMIGMLRGGMDNLAGVINRLSPLPPISENEI</sequence>
<reference evidence="3 4" key="1">
    <citation type="journal article" date="2017" name="Genome Biol.">
        <title>New reference genome sequences of hot pepper reveal the massive evolution of plant disease-resistance genes by retroduplication.</title>
        <authorList>
            <person name="Kim S."/>
            <person name="Park J."/>
            <person name="Yeom S.I."/>
            <person name="Kim Y.M."/>
            <person name="Seo E."/>
            <person name="Kim K.T."/>
            <person name="Kim M.S."/>
            <person name="Lee J.M."/>
            <person name="Cheong K."/>
            <person name="Shin H.S."/>
            <person name="Kim S.B."/>
            <person name="Han K."/>
            <person name="Lee J."/>
            <person name="Park M."/>
            <person name="Lee H.A."/>
            <person name="Lee H.Y."/>
            <person name="Lee Y."/>
            <person name="Oh S."/>
            <person name="Lee J.H."/>
            <person name="Choi E."/>
            <person name="Choi E."/>
            <person name="Lee S.E."/>
            <person name="Jeon J."/>
            <person name="Kim H."/>
            <person name="Choi G."/>
            <person name="Song H."/>
            <person name="Lee J."/>
            <person name="Lee S.C."/>
            <person name="Kwon J.K."/>
            <person name="Lee H.Y."/>
            <person name="Koo N."/>
            <person name="Hong Y."/>
            <person name="Kim R.W."/>
            <person name="Kang W.H."/>
            <person name="Huh J.H."/>
            <person name="Kang B.C."/>
            <person name="Yang T.J."/>
            <person name="Lee Y.H."/>
            <person name="Bennetzen J.L."/>
            <person name="Choi D."/>
        </authorList>
    </citation>
    <scope>NUCLEOTIDE SEQUENCE [LARGE SCALE GENOMIC DNA]</scope>
    <source>
        <strain evidence="4">cv. PBC81</strain>
    </source>
</reference>
<proteinExistence type="predicted"/>
<comment type="caution">
    <text evidence="3">The sequence shown here is derived from an EMBL/GenBank/DDBJ whole genome shotgun (WGS) entry which is preliminary data.</text>
</comment>
<feature type="domain" description="Myb/SANT-like" evidence="2">
    <location>
        <begin position="2"/>
        <end position="94"/>
    </location>
</feature>
<dbReference type="Proteomes" id="UP000224567">
    <property type="component" value="Unassembled WGS sequence"/>
</dbReference>
<dbReference type="EMBL" id="MLFT02000001">
    <property type="protein sequence ID" value="PHT60555.1"/>
    <property type="molecule type" value="Genomic_DNA"/>
</dbReference>
<accession>A0A2G2XST7</accession>
<dbReference type="InterPro" id="IPR024752">
    <property type="entry name" value="Myb/SANT-like_dom"/>
</dbReference>
<dbReference type="PANTHER" id="PTHR46929">
    <property type="entry name" value="EXPRESSED PROTEIN"/>
    <property type="match status" value="1"/>
</dbReference>
<evidence type="ECO:0000259" key="2">
    <source>
        <dbReference type="Pfam" id="PF12776"/>
    </source>
</evidence>
<protein>
    <recommendedName>
        <fullName evidence="2">Myb/SANT-like domain-containing protein</fullName>
    </recommendedName>
</protein>
<keyword evidence="4" id="KW-1185">Reference proteome</keyword>
<dbReference type="PANTHER" id="PTHR46929:SF13">
    <property type="entry name" value="MYB_SANT-LIKE DNA-BINDING DOMAIN PROTEIN"/>
    <property type="match status" value="1"/>
</dbReference>